<dbReference type="KEGG" id="ksk:KSE_31460"/>
<comment type="similarity">
    <text evidence="1">Belongs to the stealth family.</text>
</comment>
<dbReference type="InterPro" id="IPR031357">
    <property type="entry name" value="Stealth_CR3"/>
</dbReference>
<accession>E4NCM5</accession>
<dbReference type="HOGENOM" id="CLU_033996_0_0_11"/>
<feature type="domain" description="Stealth protein CR3 conserved region 3" evidence="6">
    <location>
        <begin position="463"/>
        <end position="510"/>
    </location>
</feature>
<feature type="domain" description="Stealth protein CR1 conserved region 1" evidence="5">
    <location>
        <begin position="274"/>
        <end position="299"/>
    </location>
</feature>
<dbReference type="PANTHER" id="PTHR24045:SF0">
    <property type="entry name" value="N-ACETYLGLUCOSAMINE-1-PHOSPHOTRANSFERASE SUBUNITS ALPHA_BETA"/>
    <property type="match status" value="1"/>
</dbReference>
<dbReference type="eggNOG" id="COG0438">
    <property type="taxonomic scope" value="Bacteria"/>
</dbReference>
<dbReference type="InterPro" id="IPR021520">
    <property type="entry name" value="Stealth_CR2"/>
</dbReference>
<dbReference type="Pfam" id="PF11380">
    <property type="entry name" value="Stealth_CR2"/>
    <property type="match status" value="1"/>
</dbReference>
<evidence type="ECO:0000259" key="4">
    <source>
        <dbReference type="Pfam" id="PF11380"/>
    </source>
</evidence>
<dbReference type="GO" id="GO:0000271">
    <property type="term" value="P:polysaccharide biosynthetic process"/>
    <property type="evidence" value="ECO:0007669"/>
    <property type="project" value="UniProtKB-KW"/>
</dbReference>
<evidence type="ECO:0000256" key="2">
    <source>
        <dbReference type="ARBA" id="ARBA00022679"/>
    </source>
</evidence>
<evidence type="ECO:0000259" key="7">
    <source>
        <dbReference type="Pfam" id="PF17103"/>
    </source>
</evidence>
<dbReference type="InterPro" id="IPR031356">
    <property type="entry name" value="Stealth_CR4"/>
</dbReference>
<dbReference type="Pfam" id="PF17103">
    <property type="entry name" value="Stealth_CR4"/>
    <property type="match status" value="1"/>
</dbReference>
<evidence type="ECO:0000256" key="1">
    <source>
        <dbReference type="ARBA" id="ARBA00007583"/>
    </source>
</evidence>
<feature type="domain" description="Stealth protein CR4 conserved region 4" evidence="7">
    <location>
        <begin position="540"/>
        <end position="584"/>
    </location>
</feature>
<dbReference type="InterPro" id="IPR031358">
    <property type="entry name" value="Stealth_CR1"/>
</dbReference>
<dbReference type="Pfam" id="PF17102">
    <property type="entry name" value="Stealth_CR3"/>
    <property type="match status" value="1"/>
</dbReference>
<evidence type="ECO:0000259" key="6">
    <source>
        <dbReference type="Pfam" id="PF17102"/>
    </source>
</evidence>
<dbReference type="AlphaFoldDB" id="E4NCM5"/>
<protein>
    <submittedName>
        <fullName evidence="8">Putative polysaccharide biosynthesis protein</fullName>
    </submittedName>
</protein>
<keyword evidence="3" id="KW-0270">Exopolysaccharide synthesis</keyword>
<dbReference type="PANTHER" id="PTHR24045">
    <property type="match status" value="1"/>
</dbReference>
<sequence>MNAQNPEGSRLVGVYRNALPPQARSLLANSIPAGVRSRVKRAVAEVPNPRSLVAARGRRLLRGWPELAGTDADGVPRATVFGNLVVLVHRRPRPVDLREHVLRMVTTALADAGVRHFALRGPSDLRTCVAVPDGERAAAERALRALGTRTPCYAAATDRAGELAGELREMSEEATWRRLRGTRTLRVAQLWTDPGAKLLMGFTYGCEVEFWSAATGVLTAPRPNRSAVTLPEHGRESDVPLGRLGQFTDPYLPTPATVRTRPELTVRRPEDVDFPIDVVYTWVDGADPGWQRRRAAAAGAGAYHRQSANAARYLNRDELRYSLRSLHLYAPWVRRVHLVTDGQRPGWLTDAHPRLRVVDHREIFVDPADLPTFNSHAIESQLHRIDGLAEHFLYFNDDMFLGRPALPQQFFLANGTTRFFPSDALIPPGPPTPADAPVNAAGKNNRELVRSRFGTVITQKMLHVPYPLRRSVLAELAAEFAPQVRATAANRFRGLGDVAVPSSLYHYFAYHTGRATPGELAYTYLDLGLPNVERRLGILLAGRDRDAFCLNDTVTEPDAAHDRAVRNFLEAYFPVPSPFEKPGAVS</sequence>
<gene>
    <name evidence="8" type="ordered locus">KSE_31460</name>
</gene>
<evidence type="ECO:0000259" key="5">
    <source>
        <dbReference type="Pfam" id="PF17101"/>
    </source>
</evidence>
<evidence type="ECO:0000313" key="9">
    <source>
        <dbReference type="Proteomes" id="UP000007076"/>
    </source>
</evidence>
<reference evidence="8 9" key="1">
    <citation type="journal article" date="2010" name="DNA Res.">
        <title>Genome sequence of Kitasatospora setae NBRC 14216T: an evolutionary snapshot of the family Streptomycetaceae.</title>
        <authorList>
            <person name="Ichikawa N."/>
            <person name="Oguchi A."/>
            <person name="Ikeda H."/>
            <person name="Ishikawa J."/>
            <person name="Kitani S."/>
            <person name="Watanabe Y."/>
            <person name="Nakamura S."/>
            <person name="Katano Y."/>
            <person name="Kishi E."/>
            <person name="Sasagawa M."/>
            <person name="Ankai A."/>
            <person name="Fukui S."/>
            <person name="Hashimoto Y."/>
            <person name="Kamata S."/>
            <person name="Otoguro M."/>
            <person name="Tanikawa S."/>
            <person name="Nihira T."/>
            <person name="Horinouchi S."/>
            <person name="Ohnishi Y."/>
            <person name="Hayakawa M."/>
            <person name="Kuzuyama T."/>
            <person name="Arisawa A."/>
            <person name="Nomoto F."/>
            <person name="Miura H."/>
            <person name="Takahashi Y."/>
            <person name="Fujita N."/>
        </authorList>
    </citation>
    <scope>NUCLEOTIDE SEQUENCE [LARGE SCALE GENOMIC DNA]</scope>
    <source>
        <strain evidence="9">ATCC 33774 / DSM 43861 / JCM 3304 / KCC A-0304 / NBRC 14216 / KM-6054</strain>
    </source>
</reference>
<dbReference type="STRING" id="452652.KSE_31460"/>
<organism evidence="8 9">
    <name type="scientific">Kitasatospora setae (strain ATCC 33774 / DSM 43861 / JCM 3304 / KCC A-0304 / NBRC 14216 / KM-6054)</name>
    <name type="common">Streptomyces setae</name>
    <dbReference type="NCBI Taxonomy" id="452652"/>
    <lineage>
        <taxon>Bacteria</taxon>
        <taxon>Bacillati</taxon>
        <taxon>Actinomycetota</taxon>
        <taxon>Actinomycetes</taxon>
        <taxon>Kitasatosporales</taxon>
        <taxon>Streptomycetaceae</taxon>
        <taxon>Kitasatospora</taxon>
    </lineage>
</organism>
<dbReference type="GO" id="GO:0016772">
    <property type="term" value="F:transferase activity, transferring phosphorus-containing groups"/>
    <property type="evidence" value="ECO:0007669"/>
    <property type="project" value="InterPro"/>
</dbReference>
<proteinExistence type="inferred from homology"/>
<keyword evidence="2" id="KW-0808">Transferase</keyword>
<dbReference type="RefSeq" id="WP_014136266.1">
    <property type="nucleotide sequence ID" value="NC_016109.1"/>
</dbReference>
<dbReference type="EMBL" id="AP010968">
    <property type="protein sequence ID" value="BAJ28956.1"/>
    <property type="molecule type" value="Genomic_DNA"/>
</dbReference>
<name>E4NCM5_KITSK</name>
<dbReference type="InterPro" id="IPR047141">
    <property type="entry name" value="Stealth"/>
</dbReference>
<keyword evidence="9" id="KW-1185">Reference proteome</keyword>
<dbReference type="PATRIC" id="fig|452652.3.peg.3158"/>
<feature type="domain" description="Stealth protein CR2 conserved region 2" evidence="4">
    <location>
        <begin position="312"/>
        <end position="417"/>
    </location>
</feature>
<dbReference type="Pfam" id="PF17101">
    <property type="entry name" value="Stealth_CR1"/>
    <property type="match status" value="1"/>
</dbReference>
<dbReference type="Proteomes" id="UP000007076">
    <property type="component" value="Chromosome"/>
</dbReference>
<evidence type="ECO:0000313" key="8">
    <source>
        <dbReference type="EMBL" id="BAJ28956.1"/>
    </source>
</evidence>
<evidence type="ECO:0000256" key="3">
    <source>
        <dbReference type="ARBA" id="ARBA00023169"/>
    </source>
</evidence>